<reference evidence="9" key="1">
    <citation type="submission" date="2019-03" db="EMBL/GenBank/DDBJ databases">
        <title>Long read genome sequence of the mycoparasitic Pythium oligandrum ATCC 38472 isolated from sugarbeet rhizosphere.</title>
        <authorList>
            <person name="Gaulin E."/>
        </authorList>
    </citation>
    <scope>NUCLEOTIDE SEQUENCE</scope>
    <source>
        <strain evidence="9">ATCC 38472_TT</strain>
    </source>
</reference>
<feature type="region of interest" description="Disordered" evidence="6">
    <location>
        <begin position="1915"/>
        <end position="1942"/>
    </location>
</feature>
<feature type="compositionally biased region" description="Polar residues" evidence="6">
    <location>
        <begin position="1218"/>
        <end position="1237"/>
    </location>
</feature>
<evidence type="ECO:0000256" key="7">
    <source>
        <dbReference type="SAM" id="Phobius"/>
    </source>
</evidence>
<evidence type="ECO:0000256" key="5">
    <source>
        <dbReference type="ARBA" id="ARBA00023136"/>
    </source>
</evidence>
<dbReference type="PANTHER" id="PTHR12546:SF33">
    <property type="entry name" value="SPERM VESICLE FUSION PROTEIN FER-1"/>
    <property type="match status" value="1"/>
</dbReference>
<keyword evidence="5 7" id="KW-0472">Membrane</keyword>
<evidence type="ECO:0000256" key="2">
    <source>
        <dbReference type="ARBA" id="ARBA00022692"/>
    </source>
</evidence>
<accession>A0A8K1FK37</accession>
<dbReference type="GO" id="GO:0016020">
    <property type="term" value="C:membrane"/>
    <property type="evidence" value="ECO:0007669"/>
    <property type="project" value="UniProtKB-SubCell"/>
</dbReference>
<dbReference type="Gene3D" id="2.60.40.150">
    <property type="entry name" value="C2 domain"/>
    <property type="match status" value="6"/>
</dbReference>
<evidence type="ECO:0000256" key="4">
    <source>
        <dbReference type="ARBA" id="ARBA00022989"/>
    </source>
</evidence>
<feature type="region of interest" description="Disordered" evidence="6">
    <location>
        <begin position="1178"/>
        <end position="1247"/>
    </location>
</feature>
<keyword evidence="2 7" id="KW-0812">Transmembrane</keyword>
<dbReference type="InterPro" id="IPR037724">
    <property type="entry name" value="C2E_Ferlin"/>
</dbReference>
<name>A0A8K1FK37_PYTOL</name>
<feature type="region of interest" description="Disordered" evidence="6">
    <location>
        <begin position="1100"/>
        <end position="1137"/>
    </location>
</feature>
<keyword evidence="10" id="KW-1185">Reference proteome</keyword>
<dbReference type="CDD" id="cd00030">
    <property type="entry name" value="C2"/>
    <property type="match status" value="2"/>
</dbReference>
<organism evidence="9 10">
    <name type="scientific">Pythium oligandrum</name>
    <name type="common">Mycoparasitic fungus</name>
    <dbReference type="NCBI Taxonomy" id="41045"/>
    <lineage>
        <taxon>Eukaryota</taxon>
        <taxon>Sar</taxon>
        <taxon>Stramenopiles</taxon>
        <taxon>Oomycota</taxon>
        <taxon>Peronosporomycetes</taxon>
        <taxon>Pythiales</taxon>
        <taxon>Pythiaceae</taxon>
        <taxon>Pythium</taxon>
    </lineage>
</organism>
<feature type="transmembrane region" description="Helical" evidence="7">
    <location>
        <begin position="1869"/>
        <end position="1896"/>
    </location>
</feature>
<dbReference type="SMART" id="SM01202">
    <property type="entry name" value="FerI"/>
    <property type="match status" value="1"/>
</dbReference>
<dbReference type="Pfam" id="PF00168">
    <property type="entry name" value="C2"/>
    <property type="match status" value="6"/>
</dbReference>
<feature type="region of interest" description="Disordered" evidence="6">
    <location>
        <begin position="1736"/>
        <end position="1768"/>
    </location>
</feature>
<dbReference type="InterPro" id="IPR037720">
    <property type="entry name" value="C2B_Ferlin"/>
</dbReference>
<proteinExistence type="predicted"/>
<dbReference type="OrthoDB" id="270970at2759"/>
<evidence type="ECO:0000256" key="1">
    <source>
        <dbReference type="ARBA" id="ARBA00004167"/>
    </source>
</evidence>
<evidence type="ECO:0000313" key="10">
    <source>
        <dbReference type="Proteomes" id="UP000794436"/>
    </source>
</evidence>
<feature type="domain" description="C2" evidence="8">
    <location>
        <begin position="1536"/>
        <end position="1661"/>
    </location>
</feature>
<dbReference type="PROSITE" id="PS50004">
    <property type="entry name" value="C2"/>
    <property type="match status" value="6"/>
</dbReference>
<dbReference type="Proteomes" id="UP000794436">
    <property type="component" value="Unassembled WGS sequence"/>
</dbReference>
<feature type="domain" description="C2" evidence="8">
    <location>
        <begin position="1374"/>
        <end position="1493"/>
    </location>
</feature>
<feature type="domain" description="C2" evidence="8">
    <location>
        <begin position="218"/>
        <end position="340"/>
    </location>
</feature>
<evidence type="ECO:0000256" key="3">
    <source>
        <dbReference type="ARBA" id="ARBA00022737"/>
    </source>
</evidence>
<dbReference type="CDD" id="cd04011">
    <property type="entry name" value="C2B_Ferlin"/>
    <property type="match status" value="1"/>
</dbReference>
<dbReference type="EMBL" id="SPLM01000037">
    <property type="protein sequence ID" value="TMW65611.1"/>
    <property type="molecule type" value="Genomic_DNA"/>
</dbReference>
<feature type="domain" description="C2" evidence="8">
    <location>
        <begin position="799"/>
        <end position="932"/>
    </location>
</feature>
<dbReference type="InterPro" id="IPR000008">
    <property type="entry name" value="C2_dom"/>
</dbReference>
<dbReference type="SUPFAM" id="SSF49562">
    <property type="entry name" value="C2 domain (Calcium/lipid-binding domain, CaLB)"/>
    <property type="match status" value="6"/>
</dbReference>
<feature type="domain" description="C2" evidence="8">
    <location>
        <begin position="28"/>
        <end position="145"/>
    </location>
</feature>
<keyword evidence="4 7" id="KW-1133">Transmembrane helix</keyword>
<feature type="compositionally biased region" description="Low complexity" evidence="6">
    <location>
        <begin position="1919"/>
        <end position="1942"/>
    </location>
</feature>
<dbReference type="CDD" id="cd04037">
    <property type="entry name" value="C2E_Ferlin"/>
    <property type="match status" value="1"/>
</dbReference>
<dbReference type="InterPro" id="IPR035892">
    <property type="entry name" value="C2_domain_sf"/>
</dbReference>
<dbReference type="GO" id="GO:0007009">
    <property type="term" value="P:plasma membrane organization"/>
    <property type="evidence" value="ECO:0007669"/>
    <property type="project" value="TreeGrafter"/>
</dbReference>
<dbReference type="PANTHER" id="PTHR12546">
    <property type="entry name" value="FER-1-LIKE"/>
    <property type="match status" value="1"/>
</dbReference>
<dbReference type="SMART" id="SM00239">
    <property type="entry name" value="C2"/>
    <property type="match status" value="6"/>
</dbReference>
<sequence length="1942" mass="217227">MRRTSIVASGVGSVVGEVLEEAASAPVDILPKEIDLTGDGDDKLPNTLVITVIQARNLQPGALRTTLSCYVKLSSLGREYKTSVLSKTDEPYWNETFCIRAVDWASTVTLSVRDKINVKMRFLGQARISCNEVSSLPGMSCQAWFRLKDKNWERKPGMEAEIELKVALVYSKKNDPSAGRDVQSAAAMDGTNEVIGIIADQDDETDDEILARRKELERLENERRNTLYSNLKQGDYQIQVHVIEARDLKGENLDGTSDPYVRVEILGTKKKTSTKYETLGCVFDEILFFHFNNIGRNELKQAAIKLSVYDREKLLRDNLIGSYQLDVLSVYFRPHHELYRQWIAVHDHLNEKDRGIQGFVLVSINVIGPGNAFLVHDREAEIAQELAQAAAALTDANVPASSSVVPLNPEGQSLILLPPTIELKLHFLVVKVFKAEDLPAMDEGGMILSSGIDAFVQIGFGVHVACKSSVVTVKGASHLSPEFLEELWIPVMSPTLSRHIAISVWDRDLGRKDELVGITAHDFQQVSSATAAGGILEATDKAEAEARRLRREALELQESEGGVSEAIEVSRVELRWFNLYGPPLKRINAKRALWIAQNPEFGSTYRGRVLLSMERVEQPMPEESEKFHVKRMQESLATYELRMPQTVKYVLRCALFCGTDLPQFPTLTSSTTRLRAVLSIGSFELVFDPQVVTKDGRANWEECKDRWPIILPADLTQLPDVIVTLSRMIDKDTFVSVSYARLSAAELFQQGFTTPCQWIPLSEELARRKTKYALDKAQSPGALLLRLGFGREEVAVRNPWGDDTAFFSAFRHHRVYREVRVNIYQVRKLFLPEDRTRLPNPFVSVKCSGQVKKTTSQYKTLDPLYYESLVFITHVPQDVRYAPDLLLHVHDANGTTSISTHIPHTILGELRLPMIKSVKAVANASPPRPSWYKLSSRASAMENPLKLLIDEPCGEALISIQHVDHAGPIDHGTAPERALLLPEYEESQLEIVALGVRKLKAFGVLGVRHPYVEFELTGGIFKDGSRIRKTRPAISSSGNGKNANLLEHLVIPVKLPVDTLFAPHLTIRVCEGSLVGMHKTVIASCSLPLASKLPWSSEYVPPSTQSAFEPPRSPTKLTAAPRGGSGAQDDATGTDGSRRKSILQMLGFGKSQRRQSQIEQHQEAEAAVAVDTFFLSDDEAEGGENGDKDQTGRPQIPTGQPEDDGIGIGDFSLPKISLFSTSRKQSATRLGSSTDVTSPLLDDPAMRDQLDREAKRRYAAGRSDMLRGGRGLVAGRSTSYGLVQSQSQLHDPGKDSTSTQKTQTPYLQGRDWWINQGGEELERFLSGQALETYPLYRSVLSRPSLLKRKRVRIQVRAGIFKGVIRVTEKRRSAKEQQPLVDLQRLKEPQSLVVRVYVLRGSNLQAKDFNGFSDPYLRLKLGKEIISDRANYKKKTLQPEFFRVFSFTTTLPGPSQLEIGVWDHDFIKKDDFIGSTTIDLEDRWFHREWQSLGRPESAFPSDSTASLKPIEYRHLYTPQRTTSQGFLQLWVDILTAQEATLVPPVSVAPPTAQKFEVRVVIWRAENVADKDHSEINDYFVKCWMEGGRAEDTDVHWRCSNGKPCWNWRFKFPVEFPMRTPELARLHVQLWDRDVIKWNDVLGEAQLDLYKWLRRAYETNRTVTPFYELKKLANGTKDLSGVKQAPVEETPMQENADDSSEEDYDEDDDDGDAGELGLLRDQDAVRKMRPRLTSAKAISTMKQKAAPHIRSTAIDKSAKQRQKEQREKNDARAALNGLLDFIGMGNLPDDAEWVTIYYTDRESAVSMEMGRIGVSVQIVPQKEAEMAPVGKGQEAPNVNPYLPPPVGRIRLTANPIMMLKELVGPKMCLRIAFLCCCVGCMFCVGVFGATIMSTLTFYEELTRGQVDNASHNSVAGPWMASNWSNPSPSTPSTTSNGSNDLRNG</sequence>
<gene>
    <name evidence="9" type="ORF">Poli38472_008253</name>
</gene>
<feature type="compositionally biased region" description="Acidic residues" evidence="6">
    <location>
        <begin position="1693"/>
        <end position="1711"/>
    </location>
</feature>
<evidence type="ECO:0000313" key="9">
    <source>
        <dbReference type="EMBL" id="TMW65611.1"/>
    </source>
</evidence>
<dbReference type="InterPro" id="IPR037721">
    <property type="entry name" value="Ferlin"/>
</dbReference>
<evidence type="ECO:0000259" key="8">
    <source>
        <dbReference type="PROSITE" id="PS50004"/>
    </source>
</evidence>
<comment type="subcellular location">
    <subcellularLocation>
        <location evidence="1">Membrane</location>
        <topology evidence="1">Single-pass membrane protein</topology>
    </subcellularLocation>
</comment>
<comment type="caution">
    <text evidence="9">The sequence shown here is derived from an EMBL/GenBank/DDBJ whole genome shotgun (WGS) entry which is preliminary data.</text>
</comment>
<evidence type="ECO:0000256" key="6">
    <source>
        <dbReference type="SAM" id="MobiDB-lite"/>
    </source>
</evidence>
<feature type="region of interest" description="Disordered" evidence="6">
    <location>
        <begin position="1678"/>
        <end position="1715"/>
    </location>
</feature>
<dbReference type="InterPro" id="IPR012968">
    <property type="entry name" value="FerIin_dom"/>
</dbReference>
<feature type="compositionally biased region" description="Basic and acidic residues" evidence="6">
    <location>
        <begin position="1754"/>
        <end position="1768"/>
    </location>
</feature>
<feature type="domain" description="C2" evidence="8">
    <location>
        <begin position="409"/>
        <end position="536"/>
    </location>
</feature>
<protein>
    <recommendedName>
        <fullName evidence="8">C2 domain-containing protein</fullName>
    </recommendedName>
</protein>
<keyword evidence="3" id="KW-0677">Repeat</keyword>